<dbReference type="EMBL" id="NBIV01000050">
    <property type="protein sequence ID" value="PXF45875.1"/>
    <property type="molecule type" value="Genomic_DNA"/>
</dbReference>
<protein>
    <submittedName>
        <fullName evidence="1">Uncharacterized protein</fullName>
    </submittedName>
</protein>
<sequence length="128" mass="14076">MNICTSFRRHDVTIVSPHNTMHISLAFTQAGGAATRAEALNISKYAHLCHIHHTELEPVGFDVHGGAGESAKSLLRRNAEFFGQKRGTKPIIEYHYLAMCLERTELQLTAAAVNRCRLTYASGLKGGL</sequence>
<dbReference type="AlphaFoldDB" id="A0A2V3IUU1"/>
<comment type="caution">
    <text evidence="1">The sequence shown here is derived from an EMBL/GenBank/DDBJ whole genome shotgun (WGS) entry which is preliminary data.</text>
</comment>
<proteinExistence type="predicted"/>
<dbReference type="Proteomes" id="UP000247409">
    <property type="component" value="Unassembled WGS sequence"/>
</dbReference>
<evidence type="ECO:0000313" key="1">
    <source>
        <dbReference type="EMBL" id="PXF45875.1"/>
    </source>
</evidence>
<evidence type="ECO:0000313" key="2">
    <source>
        <dbReference type="Proteomes" id="UP000247409"/>
    </source>
</evidence>
<gene>
    <name evidence="1" type="ORF">BWQ96_04310</name>
</gene>
<accession>A0A2V3IUU1</accession>
<reference evidence="1 2" key="1">
    <citation type="journal article" date="2018" name="Mol. Biol. Evol.">
        <title>Analysis of the draft genome of the red seaweed Gracilariopsis chorda provides insights into genome size evolution in Rhodophyta.</title>
        <authorList>
            <person name="Lee J."/>
            <person name="Yang E.C."/>
            <person name="Graf L."/>
            <person name="Yang J.H."/>
            <person name="Qiu H."/>
            <person name="Zel Zion U."/>
            <person name="Chan C.X."/>
            <person name="Stephens T.G."/>
            <person name="Weber A.P.M."/>
            <person name="Boo G.H."/>
            <person name="Boo S.M."/>
            <person name="Kim K.M."/>
            <person name="Shin Y."/>
            <person name="Jung M."/>
            <person name="Lee S.J."/>
            <person name="Yim H.S."/>
            <person name="Lee J.H."/>
            <person name="Bhattacharya D."/>
            <person name="Yoon H.S."/>
        </authorList>
    </citation>
    <scope>NUCLEOTIDE SEQUENCE [LARGE SCALE GENOMIC DNA]</scope>
    <source>
        <strain evidence="1 2">SKKU-2015</strain>
        <tissue evidence="1">Whole body</tissue>
    </source>
</reference>
<organism evidence="1 2">
    <name type="scientific">Gracilariopsis chorda</name>
    <dbReference type="NCBI Taxonomy" id="448386"/>
    <lineage>
        <taxon>Eukaryota</taxon>
        <taxon>Rhodophyta</taxon>
        <taxon>Florideophyceae</taxon>
        <taxon>Rhodymeniophycidae</taxon>
        <taxon>Gracilariales</taxon>
        <taxon>Gracilariaceae</taxon>
        <taxon>Gracilariopsis</taxon>
    </lineage>
</organism>
<name>A0A2V3IUU1_9FLOR</name>
<keyword evidence="2" id="KW-1185">Reference proteome</keyword>